<feature type="compositionally biased region" description="Acidic residues" evidence="1">
    <location>
        <begin position="17"/>
        <end position="29"/>
    </location>
</feature>
<feature type="compositionally biased region" description="Basic residues" evidence="1">
    <location>
        <begin position="1"/>
        <end position="11"/>
    </location>
</feature>
<evidence type="ECO:0000256" key="1">
    <source>
        <dbReference type="SAM" id="MobiDB-lite"/>
    </source>
</evidence>
<keyword evidence="3" id="KW-1185">Reference proteome</keyword>
<reference evidence="2 3" key="1">
    <citation type="journal article" date="2024" name="BMC Genomics">
        <title>De novo assembly and annotation of Popillia japonica's genome with initial clues to its potential as an invasive pest.</title>
        <authorList>
            <person name="Cucini C."/>
            <person name="Boschi S."/>
            <person name="Funari R."/>
            <person name="Cardaioli E."/>
            <person name="Iannotti N."/>
            <person name="Marturano G."/>
            <person name="Paoli F."/>
            <person name="Bruttini M."/>
            <person name="Carapelli A."/>
            <person name="Frati F."/>
            <person name="Nardi F."/>
        </authorList>
    </citation>
    <scope>NUCLEOTIDE SEQUENCE [LARGE SCALE GENOMIC DNA]</scope>
    <source>
        <strain evidence="2">DMR45628</strain>
    </source>
</reference>
<gene>
    <name evidence="2" type="ORF">QE152_g33579</name>
</gene>
<sequence>MPTRNRHRMRVLHSDESDPDDPSWTDGEGEPGNGELDANTNTFSDLLPTPIRKTPKMTTNTQKAINSRVIVLKKSLFLKL</sequence>
<accession>A0AAW1IWP3</accession>
<proteinExistence type="predicted"/>
<protein>
    <submittedName>
        <fullName evidence="2">Uncharacterized protein</fullName>
    </submittedName>
</protein>
<dbReference type="EMBL" id="JASPKY010000514">
    <property type="protein sequence ID" value="KAK9694389.1"/>
    <property type="molecule type" value="Genomic_DNA"/>
</dbReference>
<feature type="region of interest" description="Disordered" evidence="1">
    <location>
        <begin position="1"/>
        <end position="59"/>
    </location>
</feature>
<evidence type="ECO:0000313" key="3">
    <source>
        <dbReference type="Proteomes" id="UP001458880"/>
    </source>
</evidence>
<organism evidence="2 3">
    <name type="scientific">Popillia japonica</name>
    <name type="common">Japanese beetle</name>
    <dbReference type="NCBI Taxonomy" id="7064"/>
    <lineage>
        <taxon>Eukaryota</taxon>
        <taxon>Metazoa</taxon>
        <taxon>Ecdysozoa</taxon>
        <taxon>Arthropoda</taxon>
        <taxon>Hexapoda</taxon>
        <taxon>Insecta</taxon>
        <taxon>Pterygota</taxon>
        <taxon>Neoptera</taxon>
        <taxon>Endopterygota</taxon>
        <taxon>Coleoptera</taxon>
        <taxon>Polyphaga</taxon>
        <taxon>Scarabaeiformia</taxon>
        <taxon>Scarabaeidae</taxon>
        <taxon>Rutelinae</taxon>
        <taxon>Popillia</taxon>
    </lineage>
</organism>
<evidence type="ECO:0000313" key="2">
    <source>
        <dbReference type="EMBL" id="KAK9694389.1"/>
    </source>
</evidence>
<dbReference type="Proteomes" id="UP001458880">
    <property type="component" value="Unassembled WGS sequence"/>
</dbReference>
<name>A0AAW1IWP3_POPJA</name>
<comment type="caution">
    <text evidence="2">The sequence shown here is derived from an EMBL/GenBank/DDBJ whole genome shotgun (WGS) entry which is preliminary data.</text>
</comment>
<dbReference type="AlphaFoldDB" id="A0AAW1IWP3"/>